<evidence type="ECO:0000313" key="5">
    <source>
        <dbReference type="EMBL" id="PKI56319.1"/>
    </source>
</evidence>
<reference evidence="5 6" key="1">
    <citation type="submission" date="2017-11" db="EMBL/GenBank/DDBJ databases">
        <title>De-novo sequencing of pomegranate (Punica granatum L.) genome.</title>
        <authorList>
            <person name="Akparov Z."/>
            <person name="Amiraslanov A."/>
            <person name="Hajiyeva S."/>
            <person name="Abbasov M."/>
            <person name="Kaur K."/>
            <person name="Hamwieh A."/>
            <person name="Solovyev V."/>
            <person name="Salamov A."/>
            <person name="Braich B."/>
            <person name="Kosarev P."/>
            <person name="Mahmoud A."/>
            <person name="Hajiyev E."/>
            <person name="Babayeva S."/>
            <person name="Izzatullayeva V."/>
            <person name="Mammadov A."/>
            <person name="Mammadov A."/>
            <person name="Sharifova S."/>
            <person name="Ojaghi J."/>
            <person name="Eynullazada K."/>
            <person name="Bayramov B."/>
            <person name="Abdulazimova A."/>
            <person name="Shahmuradov I."/>
        </authorList>
    </citation>
    <scope>NUCLEOTIDE SEQUENCE [LARGE SCALE GENOMIC DNA]</scope>
    <source>
        <strain evidence="6">cv. AG2017</strain>
        <tissue evidence="5">Leaf</tissue>
    </source>
</reference>
<dbReference type="EMBL" id="PGOL01001608">
    <property type="protein sequence ID" value="PKI56319.1"/>
    <property type="molecule type" value="Genomic_DNA"/>
</dbReference>
<dbReference type="Proteomes" id="UP000233551">
    <property type="component" value="Unassembled WGS sequence"/>
</dbReference>
<dbReference type="GO" id="GO:0005085">
    <property type="term" value="F:guanyl-nucleotide exchange factor activity"/>
    <property type="evidence" value="ECO:0007669"/>
    <property type="project" value="UniProtKB-UniRule"/>
</dbReference>
<feature type="domain" description="PRONE" evidence="4">
    <location>
        <begin position="113"/>
        <end position="501"/>
    </location>
</feature>
<dbReference type="STRING" id="22663.A0A2I0JJ72"/>
<comment type="caution">
    <text evidence="5">The sequence shown here is derived from an EMBL/GenBank/DDBJ whole genome shotgun (WGS) entry which is preliminary data.</text>
</comment>
<keyword evidence="1 2" id="KW-0344">Guanine-nucleotide releasing factor</keyword>
<dbReference type="InterPro" id="IPR005512">
    <property type="entry name" value="PRONE_dom"/>
</dbReference>
<dbReference type="FunFam" id="1.20.58.2010:FF:000001">
    <property type="entry name" value="Rop guanine nucleotide exchange factor 14"/>
    <property type="match status" value="1"/>
</dbReference>
<keyword evidence="6" id="KW-1185">Reference proteome</keyword>
<accession>A0A2I0JJ72</accession>
<evidence type="ECO:0000256" key="3">
    <source>
        <dbReference type="SAM" id="MobiDB-lite"/>
    </source>
</evidence>
<dbReference type="Gene3D" id="1.20.58.2010">
    <property type="entry name" value="PRONE domain, subdomain 1"/>
    <property type="match status" value="2"/>
</dbReference>
<dbReference type="Pfam" id="PF03759">
    <property type="entry name" value="PRONE"/>
    <property type="match status" value="1"/>
</dbReference>
<dbReference type="PANTHER" id="PTHR33101:SF50">
    <property type="entry name" value="ROP GUANINE NUCLEOTIDE EXCHANGE FACTOR 1-LIKE"/>
    <property type="match status" value="1"/>
</dbReference>
<dbReference type="PANTHER" id="PTHR33101">
    <property type="entry name" value="ROP GUANINE NUCLEOTIDE EXCHANGE FACTOR 1"/>
    <property type="match status" value="1"/>
</dbReference>
<gene>
    <name evidence="5" type="ORF">CRG98_023338</name>
</gene>
<dbReference type="PROSITE" id="PS51334">
    <property type="entry name" value="PRONE"/>
    <property type="match status" value="1"/>
</dbReference>
<name>A0A2I0JJ72_PUNGR</name>
<evidence type="ECO:0000256" key="1">
    <source>
        <dbReference type="ARBA" id="ARBA00022658"/>
    </source>
</evidence>
<sequence length="551" mass="61539">MGSLSSDGELERFEPYSTLSADVSESESWAGSDCVGADYSPLSSTPAARRRSSGESSFPTPIPGMFPVLGGRSTSAKRQIEMMAEMVDNLEMEEEVSDIRFHYDITKSKYGLELLVVFATAEVDMMKERFTKLLLGEDMSGGGKGVCTALAISNAITNLSANVFGGLWKLEPLSQKKKSVWRREMEWLLCVSDSMVEFVPSKQESPGGGTVEIMVTRPRADLHTNLPALKKLDAMLICILDAFCDSEFYYVDCGVVVAHVDDSEACPSAKSSGRSSSVWREEKRWLPFPRVPQKGLSEDTRKKLQQYRECTNQILKAAMAINGSALAEMEVPSAYLESLPKSGKACLGETIYRYMTEDKFYPELLLDYLDVSSEWTTSDIANRIEAAAQIWRQKYLRKESGHARGTKTLWGGKVKGVVGDAGKSKLLARRAETLLKNLRLRFPGLRQTALDMSKIQHNKDVGHSILESYSRLMESIAFNITARIDDVFYVDDATKQRAVMEEDDLLKRIYADPFIIQNSSHASTFRLQPWQSNRSDRSSLKYPLDQNPDGS</sequence>
<evidence type="ECO:0000259" key="4">
    <source>
        <dbReference type="PROSITE" id="PS51334"/>
    </source>
</evidence>
<dbReference type="InterPro" id="IPR038937">
    <property type="entry name" value="RopGEF"/>
</dbReference>
<dbReference type="FunFam" id="1.20.58.2010:FF:000003">
    <property type="entry name" value="Rop guanine nucleotide exchange factor 14"/>
    <property type="match status" value="1"/>
</dbReference>
<evidence type="ECO:0000256" key="2">
    <source>
        <dbReference type="PROSITE-ProRule" id="PRU00663"/>
    </source>
</evidence>
<protein>
    <recommendedName>
        <fullName evidence="4">PRONE domain-containing protein</fullName>
    </recommendedName>
</protein>
<organism evidence="5 6">
    <name type="scientific">Punica granatum</name>
    <name type="common">Pomegranate</name>
    <dbReference type="NCBI Taxonomy" id="22663"/>
    <lineage>
        <taxon>Eukaryota</taxon>
        <taxon>Viridiplantae</taxon>
        <taxon>Streptophyta</taxon>
        <taxon>Embryophyta</taxon>
        <taxon>Tracheophyta</taxon>
        <taxon>Spermatophyta</taxon>
        <taxon>Magnoliopsida</taxon>
        <taxon>eudicotyledons</taxon>
        <taxon>Gunneridae</taxon>
        <taxon>Pentapetalae</taxon>
        <taxon>rosids</taxon>
        <taxon>malvids</taxon>
        <taxon>Myrtales</taxon>
        <taxon>Lythraceae</taxon>
        <taxon>Punica</taxon>
    </lineage>
</organism>
<evidence type="ECO:0000313" key="6">
    <source>
        <dbReference type="Proteomes" id="UP000233551"/>
    </source>
</evidence>
<dbReference type="AlphaFoldDB" id="A0A2I0JJ72"/>
<feature type="region of interest" description="Disordered" evidence="3">
    <location>
        <begin position="28"/>
        <end position="65"/>
    </location>
</feature>
<proteinExistence type="predicted"/>